<protein>
    <submittedName>
        <fullName evidence="3">Protein OCTOPUS</fullName>
    </submittedName>
</protein>
<dbReference type="GO" id="GO:0005886">
    <property type="term" value="C:plasma membrane"/>
    <property type="evidence" value="ECO:0007669"/>
    <property type="project" value="TreeGrafter"/>
</dbReference>
<feature type="region of interest" description="Disordered" evidence="1">
    <location>
        <begin position="134"/>
        <end position="185"/>
    </location>
</feature>
<evidence type="ECO:0000313" key="3">
    <source>
        <dbReference type="EMBL" id="KAJ6968810.1"/>
    </source>
</evidence>
<evidence type="ECO:0000256" key="2">
    <source>
        <dbReference type="SAM" id="Phobius"/>
    </source>
</evidence>
<comment type="caution">
    <text evidence="3">The sequence shown here is derived from an EMBL/GenBank/DDBJ whole genome shotgun (WGS) entry which is preliminary data.</text>
</comment>
<feature type="region of interest" description="Disordered" evidence="1">
    <location>
        <begin position="1"/>
        <end position="25"/>
    </location>
</feature>
<feature type="transmembrane region" description="Helical" evidence="2">
    <location>
        <begin position="727"/>
        <end position="748"/>
    </location>
</feature>
<sequence length="773" mass="86705">MNPTTEPPQPPQPHRPSTSCDRHPEEHFTGFCPSCLCERLAVLDPNTSSAASSSSSRKPTATAALKAIFKPPQPSSSNNNNNSSKSSFFPELRRTKSFSASKNEGFSGVFEPQRKSCDVRVRNTLWSLFNQDSERNPSVKKEPFKGGPDIEAVEPRISCSSVRGPVFESKEEEEIENETDTENENVNANVNAHIGGDVLSNGVLEESNLTARNSNANPIDEIIEEEEEEEEEDDDFEDDEDGIVIEPEPVQEAVLEELKTMKDHIDLDSQSKKTSGRDFKEIAGSFWSAASVFSKKLQKWRQKQKLKKQRNDGPGSATLPVEKPIGRQYRETQSEIADYGFGRRSCDTDPRFSLDAGRISFDDPRYSFDEPRASWDGYLIGRTFPRMPTMVSVVEDAPVNVVLRSDTQIPVEEPPRISMNSINEDEAVPGGSAQTRDYYSDSSSRRRKSLDRSNSIRKTAAAVVAEIDELKAVSNAKVTPATADYIHGPKLVVPDRDFRDSNSNSLRDDCSETFDMGFRDNASLVGGNGERKGAKKPRRWSKAWNIWGFIHRRSVNKEDDDDRYSRANGVERSFSESWPELRGERNGDVRGGFNPKILRSNSSVSWRNSHNFGGGGSFSSARKSSVETNGNGRKKRDEFVLERNRSARYSPNNVENGLLRFYLTPLRNSRRNGWGKKNWLGHGEYVCLFVRMCVPLNLIGFSFFILVRHSKDFADGLCEGCKAVSDIFKFLAYYIFLGTKISLMWAHALLLLSSVPYPCAANSFNIDRSGNFL</sequence>
<feature type="compositionally biased region" description="Pro residues" evidence="1">
    <location>
        <begin position="1"/>
        <end position="14"/>
    </location>
</feature>
<dbReference type="PANTHER" id="PTHR31659">
    <property type="entry name" value="PROTEIN: UPF0503-LIKE PROTEIN, PUTATIVE (DUF740)-RELATED"/>
    <property type="match status" value="1"/>
</dbReference>
<feature type="compositionally biased region" description="Acidic residues" evidence="1">
    <location>
        <begin position="225"/>
        <end position="243"/>
    </location>
</feature>
<dbReference type="EMBL" id="JAQIZT010000016">
    <property type="protein sequence ID" value="KAJ6968810.1"/>
    <property type="molecule type" value="Genomic_DNA"/>
</dbReference>
<feature type="compositionally biased region" description="Basic and acidic residues" evidence="1">
    <location>
        <begin position="134"/>
        <end position="144"/>
    </location>
</feature>
<gene>
    <name evidence="3" type="ORF">NC653_036701</name>
</gene>
<dbReference type="PANTHER" id="PTHR31659:SF9">
    <property type="entry name" value="PROTEIN: UPF0503-LIKE PROTEIN, PUTATIVE (DUF740)-RELATED"/>
    <property type="match status" value="1"/>
</dbReference>
<dbReference type="AlphaFoldDB" id="A0AAD6PW36"/>
<keyword evidence="4" id="KW-1185">Reference proteome</keyword>
<reference evidence="3 4" key="1">
    <citation type="journal article" date="2023" name="Mol. Ecol. Resour.">
        <title>Chromosome-level genome assembly of a triploid poplar Populus alba 'Berolinensis'.</title>
        <authorList>
            <person name="Chen S."/>
            <person name="Yu Y."/>
            <person name="Wang X."/>
            <person name="Wang S."/>
            <person name="Zhang T."/>
            <person name="Zhou Y."/>
            <person name="He R."/>
            <person name="Meng N."/>
            <person name="Wang Y."/>
            <person name="Liu W."/>
            <person name="Liu Z."/>
            <person name="Liu J."/>
            <person name="Guo Q."/>
            <person name="Huang H."/>
            <person name="Sederoff R.R."/>
            <person name="Wang G."/>
            <person name="Qu G."/>
            <person name="Chen S."/>
        </authorList>
    </citation>
    <scope>NUCLEOTIDE SEQUENCE [LARGE SCALE GENOMIC DNA]</scope>
    <source>
        <strain evidence="3">SC-2020</strain>
    </source>
</reference>
<proteinExistence type="predicted"/>
<accession>A0AAD6PW36</accession>
<dbReference type="InterPro" id="IPR008004">
    <property type="entry name" value="OCTOPUS-like"/>
</dbReference>
<organism evidence="3 4">
    <name type="scientific">Populus alba x Populus x berolinensis</name>
    <dbReference type="NCBI Taxonomy" id="444605"/>
    <lineage>
        <taxon>Eukaryota</taxon>
        <taxon>Viridiplantae</taxon>
        <taxon>Streptophyta</taxon>
        <taxon>Embryophyta</taxon>
        <taxon>Tracheophyta</taxon>
        <taxon>Spermatophyta</taxon>
        <taxon>Magnoliopsida</taxon>
        <taxon>eudicotyledons</taxon>
        <taxon>Gunneridae</taxon>
        <taxon>Pentapetalae</taxon>
        <taxon>rosids</taxon>
        <taxon>fabids</taxon>
        <taxon>Malpighiales</taxon>
        <taxon>Salicaceae</taxon>
        <taxon>Saliceae</taxon>
        <taxon>Populus</taxon>
    </lineage>
</organism>
<keyword evidence="2" id="KW-1133">Transmembrane helix</keyword>
<evidence type="ECO:0000256" key="1">
    <source>
        <dbReference type="SAM" id="MobiDB-lite"/>
    </source>
</evidence>
<dbReference type="Proteomes" id="UP001164929">
    <property type="component" value="Chromosome 16"/>
</dbReference>
<feature type="region of interest" description="Disordered" evidence="1">
    <location>
        <begin position="225"/>
        <end position="246"/>
    </location>
</feature>
<feature type="transmembrane region" description="Helical" evidence="2">
    <location>
        <begin position="688"/>
        <end position="707"/>
    </location>
</feature>
<feature type="compositionally biased region" description="Acidic residues" evidence="1">
    <location>
        <begin position="170"/>
        <end position="183"/>
    </location>
</feature>
<feature type="region of interest" description="Disordered" evidence="1">
    <location>
        <begin position="46"/>
        <end position="90"/>
    </location>
</feature>
<keyword evidence="2" id="KW-0812">Transmembrane</keyword>
<evidence type="ECO:0000313" key="4">
    <source>
        <dbReference type="Proteomes" id="UP001164929"/>
    </source>
</evidence>
<feature type="region of interest" description="Disordered" evidence="1">
    <location>
        <begin position="412"/>
        <end position="455"/>
    </location>
</feature>
<feature type="compositionally biased region" description="Low complexity" evidence="1">
    <location>
        <begin position="75"/>
        <end position="87"/>
    </location>
</feature>
<name>A0AAD6PW36_9ROSI</name>
<dbReference type="Pfam" id="PF05340">
    <property type="entry name" value="DUF740"/>
    <property type="match status" value="1"/>
</dbReference>
<keyword evidence="2" id="KW-0472">Membrane</keyword>